<reference evidence="2" key="2">
    <citation type="journal article" date="2017" name="Sci. Adv.">
        <title>A tail of two voltages: Proteomic comparison of the three electric organs of the electric eel.</title>
        <authorList>
            <person name="Traeger L.L."/>
            <person name="Sabat G."/>
            <person name="Barrett-Wilt G.A."/>
            <person name="Wells G.B."/>
            <person name="Sussman M.R."/>
        </authorList>
    </citation>
    <scope>NUCLEOTIDE SEQUENCE [LARGE SCALE GENOMIC DNA]</scope>
</reference>
<name>A0A4W4GLT1_ELEEL</name>
<protein>
    <submittedName>
        <fullName evidence="1">Uncharacterized protein</fullName>
    </submittedName>
</protein>
<evidence type="ECO:0000313" key="2">
    <source>
        <dbReference type="Proteomes" id="UP000314983"/>
    </source>
</evidence>
<evidence type="ECO:0000313" key="1">
    <source>
        <dbReference type="Ensembl" id="ENSEEEP00000037391.1"/>
    </source>
</evidence>
<organism evidence="1 2">
    <name type="scientific">Electrophorus electricus</name>
    <name type="common">Electric eel</name>
    <name type="synonym">Gymnotus electricus</name>
    <dbReference type="NCBI Taxonomy" id="8005"/>
    <lineage>
        <taxon>Eukaryota</taxon>
        <taxon>Metazoa</taxon>
        <taxon>Chordata</taxon>
        <taxon>Craniata</taxon>
        <taxon>Vertebrata</taxon>
        <taxon>Euteleostomi</taxon>
        <taxon>Actinopterygii</taxon>
        <taxon>Neopterygii</taxon>
        <taxon>Teleostei</taxon>
        <taxon>Ostariophysi</taxon>
        <taxon>Gymnotiformes</taxon>
        <taxon>Gymnotoidei</taxon>
        <taxon>Gymnotidae</taxon>
        <taxon>Electrophorus</taxon>
    </lineage>
</organism>
<reference evidence="1" key="4">
    <citation type="submission" date="2025-08" db="UniProtKB">
        <authorList>
            <consortium name="Ensembl"/>
        </authorList>
    </citation>
    <scope>IDENTIFICATION</scope>
</reference>
<sequence>MYLHEDGGIWGLFIHSTTVSIHLATPYGLCVSPTYFRSSALCFLIKGTCINVANRHMQQVNLLVCLSCPSGWFVLWICSY</sequence>
<reference evidence="1" key="5">
    <citation type="submission" date="2025-09" db="UniProtKB">
        <authorList>
            <consortium name="Ensembl"/>
        </authorList>
    </citation>
    <scope>IDENTIFICATION</scope>
</reference>
<keyword evidence="2" id="KW-1185">Reference proteome</keyword>
<reference evidence="2" key="1">
    <citation type="journal article" date="2014" name="Science">
        <title>Nonhuman genetics. Genomic basis for the convergent evolution of electric organs.</title>
        <authorList>
            <person name="Gallant J.R."/>
            <person name="Traeger L.L."/>
            <person name="Volkening J.D."/>
            <person name="Moffett H."/>
            <person name="Chen P.H."/>
            <person name="Novina C.D."/>
            <person name="Phillips G.N.Jr."/>
            <person name="Anand R."/>
            <person name="Wells G.B."/>
            <person name="Pinch M."/>
            <person name="Guth R."/>
            <person name="Unguez G.A."/>
            <person name="Albert J.S."/>
            <person name="Zakon H.H."/>
            <person name="Samanta M.P."/>
            <person name="Sussman M.R."/>
        </authorList>
    </citation>
    <scope>NUCLEOTIDE SEQUENCE [LARGE SCALE GENOMIC DNA]</scope>
</reference>
<dbReference type="AlphaFoldDB" id="A0A4W4GLT1"/>
<reference evidence="1" key="3">
    <citation type="submission" date="2020-05" db="EMBL/GenBank/DDBJ databases">
        <title>Electrophorus electricus (electric eel) genome, fEleEle1, primary haplotype.</title>
        <authorList>
            <person name="Myers G."/>
            <person name="Meyer A."/>
            <person name="Fedrigo O."/>
            <person name="Formenti G."/>
            <person name="Rhie A."/>
            <person name="Tracey A."/>
            <person name="Sims Y."/>
            <person name="Jarvis E.D."/>
        </authorList>
    </citation>
    <scope>NUCLEOTIDE SEQUENCE [LARGE SCALE GENOMIC DNA]</scope>
</reference>
<accession>A0A4W4GLT1</accession>
<dbReference type="Proteomes" id="UP000314983">
    <property type="component" value="Chromosome 2"/>
</dbReference>
<dbReference type="Ensembl" id="ENSEEET00000037827.2">
    <property type="protein sequence ID" value="ENSEEEP00000037391.1"/>
    <property type="gene ID" value="ENSEEEG00000017776.2"/>
</dbReference>
<proteinExistence type="predicted"/>